<evidence type="ECO:0000256" key="2">
    <source>
        <dbReference type="ARBA" id="ARBA00006275"/>
    </source>
</evidence>
<keyword evidence="4" id="KW-0472">Membrane</keyword>
<evidence type="ECO:0000313" key="8">
    <source>
        <dbReference type="EMBL" id="SOD92242.1"/>
    </source>
</evidence>
<dbReference type="RefSeq" id="WP_097127546.1">
    <property type="nucleotide sequence ID" value="NZ_OCNH01000003.1"/>
</dbReference>
<dbReference type="SUPFAM" id="SSF48452">
    <property type="entry name" value="TPR-like"/>
    <property type="match status" value="1"/>
</dbReference>
<keyword evidence="3" id="KW-0732">Signal</keyword>
<organism evidence="8 9">
    <name type="scientific">Spirosoma fluviale</name>
    <dbReference type="NCBI Taxonomy" id="1597977"/>
    <lineage>
        <taxon>Bacteria</taxon>
        <taxon>Pseudomonadati</taxon>
        <taxon>Bacteroidota</taxon>
        <taxon>Cytophagia</taxon>
        <taxon>Cytophagales</taxon>
        <taxon>Cytophagaceae</taxon>
        <taxon>Spirosoma</taxon>
    </lineage>
</organism>
<dbReference type="InterPro" id="IPR012944">
    <property type="entry name" value="SusD_RagB_dom"/>
</dbReference>
<reference evidence="9" key="1">
    <citation type="submission" date="2017-09" db="EMBL/GenBank/DDBJ databases">
        <authorList>
            <person name="Varghese N."/>
            <person name="Submissions S."/>
        </authorList>
    </citation>
    <scope>NUCLEOTIDE SEQUENCE [LARGE SCALE GENOMIC DNA]</scope>
    <source>
        <strain evidence="9">DSM 29961</strain>
    </source>
</reference>
<sequence>MKGISRALGLAFLLLSSCNKNFIELTPVSTVSVDVLYKTDKDFQDAVVGVYNGFRIPYQNMWQFGDLRGDDTKHDLANGLESIRVDNFLTDYNDNILLTSWRGYYSVITNANAIIAKIATADPTVVKNKDRHIGETKFLRALAYFNLVRIFGDLPMITTPITLEEAYKTGREKVDKIYDEVIIKDLLDAETKLPVKYTGADVGRATRGAAKALLGKVYLTRKDFVKAEEKLRDVTTLGYALVKNYNDLFDYTKDEHHSEYVFDIEYISGGIGLGSTFTNTFTLEFQSGGRALVDELSRIYGILPGATAASGGNPTTSIFQAFDPKDLRKDISVATGVIGADGKFVGLSTTGVTSFSKKYMAPLKANNDSPANWKVIRYADVLLMLAEAMNENGKTTEALTYLNQVRQRAGVTAYSGLTKDDFREKVYLERRLELFLEGHRWFDLVRTGRALSVMAPFGMKPYMTVFPLPLTELEIIRNPSVFAQNPGYE</sequence>
<comment type="similarity">
    <text evidence="2">Belongs to the SusD family.</text>
</comment>
<dbReference type="PROSITE" id="PS51257">
    <property type="entry name" value="PROKAR_LIPOPROTEIN"/>
    <property type="match status" value="1"/>
</dbReference>
<dbReference type="Pfam" id="PF14322">
    <property type="entry name" value="SusD-like_3"/>
    <property type="match status" value="1"/>
</dbReference>
<gene>
    <name evidence="8" type="ORF">SAMN06269250_3877</name>
</gene>
<keyword evidence="5" id="KW-0998">Cell outer membrane</keyword>
<evidence type="ECO:0000256" key="4">
    <source>
        <dbReference type="ARBA" id="ARBA00023136"/>
    </source>
</evidence>
<name>A0A286G9V1_9BACT</name>
<evidence type="ECO:0000259" key="6">
    <source>
        <dbReference type="Pfam" id="PF07980"/>
    </source>
</evidence>
<feature type="domain" description="SusD-like N-terminal" evidence="7">
    <location>
        <begin position="61"/>
        <end position="219"/>
    </location>
</feature>
<dbReference type="InterPro" id="IPR011990">
    <property type="entry name" value="TPR-like_helical_dom_sf"/>
</dbReference>
<evidence type="ECO:0000259" key="7">
    <source>
        <dbReference type="Pfam" id="PF14322"/>
    </source>
</evidence>
<dbReference type="InterPro" id="IPR033985">
    <property type="entry name" value="SusD-like_N"/>
</dbReference>
<dbReference type="EMBL" id="OCNH01000003">
    <property type="protein sequence ID" value="SOD92242.1"/>
    <property type="molecule type" value="Genomic_DNA"/>
</dbReference>
<proteinExistence type="inferred from homology"/>
<evidence type="ECO:0000256" key="5">
    <source>
        <dbReference type="ARBA" id="ARBA00023237"/>
    </source>
</evidence>
<dbReference type="AlphaFoldDB" id="A0A286G9V1"/>
<protein>
    <submittedName>
        <fullName evidence="8">Starch-binding associating with outer membrane</fullName>
    </submittedName>
</protein>
<dbReference type="Proteomes" id="UP000219452">
    <property type="component" value="Unassembled WGS sequence"/>
</dbReference>
<feature type="domain" description="RagB/SusD" evidence="6">
    <location>
        <begin position="364"/>
        <end position="465"/>
    </location>
</feature>
<dbReference type="CDD" id="cd08977">
    <property type="entry name" value="SusD"/>
    <property type="match status" value="1"/>
</dbReference>
<dbReference type="Pfam" id="PF07980">
    <property type="entry name" value="SusD_RagB"/>
    <property type="match status" value="1"/>
</dbReference>
<evidence type="ECO:0000256" key="1">
    <source>
        <dbReference type="ARBA" id="ARBA00004442"/>
    </source>
</evidence>
<comment type="subcellular location">
    <subcellularLocation>
        <location evidence="1">Cell outer membrane</location>
    </subcellularLocation>
</comment>
<dbReference type="OrthoDB" id="691907at2"/>
<dbReference type="GO" id="GO:0009279">
    <property type="term" value="C:cell outer membrane"/>
    <property type="evidence" value="ECO:0007669"/>
    <property type="project" value="UniProtKB-SubCell"/>
</dbReference>
<accession>A0A286G9V1</accession>
<dbReference type="Gene3D" id="1.25.40.390">
    <property type="match status" value="1"/>
</dbReference>
<evidence type="ECO:0000256" key="3">
    <source>
        <dbReference type="ARBA" id="ARBA00022729"/>
    </source>
</evidence>
<keyword evidence="9" id="KW-1185">Reference proteome</keyword>
<evidence type="ECO:0000313" key="9">
    <source>
        <dbReference type="Proteomes" id="UP000219452"/>
    </source>
</evidence>